<feature type="transmembrane region" description="Helical" evidence="11">
    <location>
        <begin position="185"/>
        <end position="205"/>
    </location>
</feature>
<dbReference type="SUPFAM" id="SSF103506">
    <property type="entry name" value="Mitochondrial carrier"/>
    <property type="match status" value="1"/>
</dbReference>
<organism evidence="12 13">
    <name type="scientific">Clydaea vesicula</name>
    <dbReference type="NCBI Taxonomy" id="447962"/>
    <lineage>
        <taxon>Eukaryota</taxon>
        <taxon>Fungi</taxon>
        <taxon>Fungi incertae sedis</taxon>
        <taxon>Chytridiomycota</taxon>
        <taxon>Chytridiomycota incertae sedis</taxon>
        <taxon>Chytridiomycetes</taxon>
        <taxon>Lobulomycetales</taxon>
        <taxon>Lobulomycetaceae</taxon>
        <taxon>Clydaea</taxon>
    </lineage>
</organism>
<dbReference type="Gene3D" id="1.50.40.10">
    <property type="entry name" value="Mitochondrial carrier domain"/>
    <property type="match status" value="1"/>
</dbReference>
<gene>
    <name evidence="12" type="ORF">HK099_005362</name>
</gene>
<feature type="repeat" description="Solcar" evidence="9">
    <location>
        <begin position="2"/>
        <end position="78"/>
    </location>
</feature>
<dbReference type="Proteomes" id="UP001211065">
    <property type="component" value="Unassembled WGS sequence"/>
</dbReference>
<keyword evidence="3 10" id="KW-0813">Transport</keyword>
<evidence type="ECO:0000256" key="10">
    <source>
        <dbReference type="RuleBase" id="RU000488"/>
    </source>
</evidence>
<evidence type="ECO:0000256" key="7">
    <source>
        <dbReference type="ARBA" id="ARBA00023128"/>
    </source>
</evidence>
<evidence type="ECO:0000256" key="11">
    <source>
        <dbReference type="SAM" id="Phobius"/>
    </source>
</evidence>
<keyword evidence="5" id="KW-0677">Repeat</keyword>
<comment type="caution">
    <text evidence="12">The sequence shown here is derived from an EMBL/GenBank/DDBJ whole genome shotgun (WGS) entry which is preliminary data.</text>
</comment>
<evidence type="ECO:0008006" key="14">
    <source>
        <dbReference type="Google" id="ProtNLM"/>
    </source>
</evidence>
<name>A0AAD5XUZ9_9FUNG</name>
<dbReference type="PANTHER" id="PTHR45624">
    <property type="entry name" value="MITOCHONDRIAL BASIC AMINO ACIDS TRANSPORTER-RELATED"/>
    <property type="match status" value="1"/>
</dbReference>
<keyword evidence="6 11" id="KW-1133">Transmembrane helix</keyword>
<evidence type="ECO:0000256" key="3">
    <source>
        <dbReference type="ARBA" id="ARBA00022448"/>
    </source>
</evidence>
<dbReference type="InterPro" id="IPR018108">
    <property type="entry name" value="MCP_transmembrane"/>
</dbReference>
<dbReference type="InterPro" id="IPR050567">
    <property type="entry name" value="Mitochondrial_Carrier"/>
</dbReference>
<evidence type="ECO:0000256" key="8">
    <source>
        <dbReference type="ARBA" id="ARBA00023136"/>
    </source>
</evidence>
<feature type="repeat" description="Solcar" evidence="9">
    <location>
        <begin position="182"/>
        <end position="258"/>
    </location>
</feature>
<dbReference type="EMBL" id="JADGJW010000412">
    <property type="protein sequence ID" value="KAJ3217734.1"/>
    <property type="molecule type" value="Genomic_DNA"/>
</dbReference>
<evidence type="ECO:0000256" key="5">
    <source>
        <dbReference type="ARBA" id="ARBA00022737"/>
    </source>
</evidence>
<comment type="similarity">
    <text evidence="2 10">Belongs to the mitochondrial carrier (TC 2.A.29) family.</text>
</comment>
<keyword evidence="7" id="KW-0496">Mitochondrion</keyword>
<dbReference type="PANTHER" id="PTHR45624:SF57">
    <property type="entry name" value="MITOCHONDRIAL SUBSTRATE CARRIER FAMILY PROTEIN L"/>
    <property type="match status" value="1"/>
</dbReference>
<evidence type="ECO:0000256" key="2">
    <source>
        <dbReference type="ARBA" id="ARBA00006375"/>
    </source>
</evidence>
<comment type="subcellular location">
    <subcellularLocation>
        <location evidence="1">Mitochondrion membrane</location>
        <topology evidence="1">Multi-pass membrane protein</topology>
    </subcellularLocation>
</comment>
<protein>
    <recommendedName>
        <fullName evidence="14">Mitochondrial carrier protein</fullName>
    </recommendedName>
</protein>
<accession>A0AAD5XUZ9</accession>
<evidence type="ECO:0000256" key="1">
    <source>
        <dbReference type="ARBA" id="ARBA00004225"/>
    </source>
</evidence>
<feature type="transmembrane region" description="Helical" evidence="11">
    <location>
        <begin position="58"/>
        <end position="79"/>
    </location>
</feature>
<proteinExistence type="inferred from homology"/>
<evidence type="ECO:0000256" key="4">
    <source>
        <dbReference type="ARBA" id="ARBA00022692"/>
    </source>
</evidence>
<reference evidence="12" key="1">
    <citation type="submission" date="2020-05" db="EMBL/GenBank/DDBJ databases">
        <title>Phylogenomic resolution of chytrid fungi.</title>
        <authorList>
            <person name="Stajich J.E."/>
            <person name="Amses K."/>
            <person name="Simmons R."/>
            <person name="Seto K."/>
            <person name="Myers J."/>
            <person name="Bonds A."/>
            <person name="Quandt C.A."/>
            <person name="Barry K."/>
            <person name="Liu P."/>
            <person name="Grigoriev I."/>
            <person name="Longcore J.E."/>
            <person name="James T.Y."/>
        </authorList>
    </citation>
    <scope>NUCLEOTIDE SEQUENCE</scope>
    <source>
        <strain evidence="12">JEL0476</strain>
    </source>
</reference>
<evidence type="ECO:0000313" key="12">
    <source>
        <dbReference type="EMBL" id="KAJ3217734.1"/>
    </source>
</evidence>
<dbReference type="GO" id="GO:0031966">
    <property type="term" value="C:mitochondrial membrane"/>
    <property type="evidence" value="ECO:0007669"/>
    <property type="project" value="UniProtKB-SubCell"/>
</dbReference>
<sequence>MDERQLGFVAGLVSGTSKLIIGHPFGKFGRFQGPLDCLFSTVRTEGFRALYKGATPPLFGWWILDGVMLGSIANFRYYISEYNSETPLTIPQHSLTGFGAGCVVSLVATPIEQVKARLQTQYHRKQNLYSGPIDCCKKLVRNNGIFGLYKGFQACFVFSTFLWVFWGSYAFYANYFQEKIKSAQVRTFLCGGLAATTFWAVSFPFDLVKNRIMTQPDLKVLKYPNIYQCFKSIYLTEGIKSFYRGFIPCMARSFPTNG</sequence>
<keyword evidence="13" id="KW-1185">Reference proteome</keyword>
<dbReference type="GO" id="GO:1990575">
    <property type="term" value="P:mitochondrial L-ornithine transmembrane transport"/>
    <property type="evidence" value="ECO:0007669"/>
    <property type="project" value="TreeGrafter"/>
</dbReference>
<feature type="repeat" description="Solcar" evidence="9">
    <location>
        <begin position="88"/>
        <end position="175"/>
    </location>
</feature>
<evidence type="ECO:0000313" key="13">
    <source>
        <dbReference type="Proteomes" id="UP001211065"/>
    </source>
</evidence>
<keyword evidence="8 9" id="KW-0472">Membrane</keyword>
<dbReference type="Pfam" id="PF00153">
    <property type="entry name" value="Mito_carr"/>
    <property type="match status" value="3"/>
</dbReference>
<evidence type="ECO:0000256" key="9">
    <source>
        <dbReference type="PROSITE-ProRule" id="PRU00282"/>
    </source>
</evidence>
<keyword evidence="4 9" id="KW-0812">Transmembrane</keyword>
<evidence type="ECO:0000256" key="6">
    <source>
        <dbReference type="ARBA" id="ARBA00022989"/>
    </source>
</evidence>
<dbReference type="AlphaFoldDB" id="A0AAD5XUZ9"/>
<dbReference type="InterPro" id="IPR023395">
    <property type="entry name" value="MCP_dom_sf"/>
</dbReference>
<feature type="transmembrane region" description="Helical" evidence="11">
    <location>
        <begin position="151"/>
        <end position="173"/>
    </location>
</feature>
<dbReference type="PROSITE" id="PS50920">
    <property type="entry name" value="SOLCAR"/>
    <property type="match status" value="3"/>
</dbReference>
<dbReference type="GO" id="GO:0000064">
    <property type="term" value="F:L-ornithine transmembrane transporter activity"/>
    <property type="evidence" value="ECO:0007669"/>
    <property type="project" value="TreeGrafter"/>
</dbReference>